<dbReference type="PROSITE" id="PS51192">
    <property type="entry name" value="HELICASE_ATP_BIND_1"/>
    <property type="match status" value="1"/>
</dbReference>
<dbReference type="InterPro" id="IPR014001">
    <property type="entry name" value="Helicase_ATP-bd"/>
</dbReference>
<evidence type="ECO:0000256" key="6">
    <source>
        <dbReference type="RuleBase" id="RU000492"/>
    </source>
</evidence>
<evidence type="ECO:0000256" key="3">
    <source>
        <dbReference type="ARBA" id="ARBA00022806"/>
    </source>
</evidence>
<organism evidence="10 11">
    <name type="scientific">Lentilactobacillus parafarraginis DSM 18390 = JCM 14109</name>
    <dbReference type="NCBI Taxonomy" id="1423786"/>
    <lineage>
        <taxon>Bacteria</taxon>
        <taxon>Bacillati</taxon>
        <taxon>Bacillota</taxon>
        <taxon>Bacilli</taxon>
        <taxon>Lactobacillales</taxon>
        <taxon>Lactobacillaceae</taxon>
        <taxon>Lentilactobacillus</taxon>
    </lineage>
</organism>
<keyword evidence="3 6" id="KW-0347">Helicase</keyword>
<evidence type="ECO:0000313" key="10">
    <source>
        <dbReference type="EMBL" id="KRM45844.1"/>
    </source>
</evidence>
<dbReference type="InterPro" id="IPR027417">
    <property type="entry name" value="P-loop_NTPase"/>
</dbReference>
<dbReference type="Proteomes" id="UP000051010">
    <property type="component" value="Unassembled WGS sequence"/>
</dbReference>
<dbReference type="GO" id="GO:0016787">
    <property type="term" value="F:hydrolase activity"/>
    <property type="evidence" value="ECO:0007669"/>
    <property type="project" value="UniProtKB-KW"/>
</dbReference>
<dbReference type="GO" id="GO:0003676">
    <property type="term" value="F:nucleic acid binding"/>
    <property type="evidence" value="ECO:0007669"/>
    <property type="project" value="InterPro"/>
</dbReference>
<evidence type="ECO:0000259" key="9">
    <source>
        <dbReference type="PROSITE" id="PS51194"/>
    </source>
</evidence>
<dbReference type="RefSeq" id="WP_054732134.1">
    <property type="nucleotide sequence ID" value="NZ_AZFZ01000001.1"/>
</dbReference>
<dbReference type="SMART" id="SM00490">
    <property type="entry name" value="HELICc"/>
    <property type="match status" value="1"/>
</dbReference>
<evidence type="ECO:0000256" key="7">
    <source>
        <dbReference type="SAM" id="MobiDB-lite"/>
    </source>
</evidence>
<reference evidence="10 11" key="1">
    <citation type="journal article" date="2015" name="Genome Announc.">
        <title>Expanding the biotechnology potential of lactobacilli through comparative genomics of 213 strains and associated genera.</title>
        <authorList>
            <person name="Sun Z."/>
            <person name="Harris H.M."/>
            <person name="McCann A."/>
            <person name="Guo C."/>
            <person name="Argimon S."/>
            <person name="Zhang W."/>
            <person name="Yang X."/>
            <person name="Jeffery I.B."/>
            <person name="Cooney J.C."/>
            <person name="Kagawa T.F."/>
            <person name="Liu W."/>
            <person name="Song Y."/>
            <person name="Salvetti E."/>
            <person name="Wrobel A."/>
            <person name="Rasinkangas P."/>
            <person name="Parkhill J."/>
            <person name="Rea M.C."/>
            <person name="O'Sullivan O."/>
            <person name="Ritari J."/>
            <person name="Douillard F.P."/>
            <person name="Paul Ross R."/>
            <person name="Yang R."/>
            <person name="Briner A.E."/>
            <person name="Felis G.E."/>
            <person name="de Vos W.M."/>
            <person name="Barrangou R."/>
            <person name="Klaenhammer T.R."/>
            <person name="Caufield P.W."/>
            <person name="Cui Y."/>
            <person name="Zhang H."/>
            <person name="O'Toole P.W."/>
        </authorList>
    </citation>
    <scope>NUCLEOTIDE SEQUENCE [LARGE SCALE GENOMIC DNA]</scope>
    <source>
        <strain evidence="10 11">DSM 18390</strain>
    </source>
</reference>
<name>A0A0R1YYY9_9LACO</name>
<feature type="compositionally biased region" description="Basic and acidic residues" evidence="7">
    <location>
        <begin position="366"/>
        <end position="376"/>
    </location>
</feature>
<feature type="domain" description="Helicase ATP-binding" evidence="8">
    <location>
        <begin position="25"/>
        <end position="194"/>
    </location>
</feature>
<dbReference type="PANTHER" id="PTHR47959:SF1">
    <property type="entry name" value="ATP-DEPENDENT RNA HELICASE DBPA"/>
    <property type="match status" value="1"/>
</dbReference>
<gene>
    <name evidence="10" type="ORF">FD47_GL000026</name>
</gene>
<accession>A0A0R1YYY9</accession>
<evidence type="ECO:0000256" key="1">
    <source>
        <dbReference type="ARBA" id="ARBA00022741"/>
    </source>
</evidence>
<dbReference type="SMART" id="SM00487">
    <property type="entry name" value="DEXDc"/>
    <property type="match status" value="1"/>
</dbReference>
<evidence type="ECO:0000256" key="5">
    <source>
        <dbReference type="ARBA" id="ARBA00038437"/>
    </source>
</evidence>
<dbReference type="CDD" id="cd18787">
    <property type="entry name" value="SF2_C_DEAD"/>
    <property type="match status" value="1"/>
</dbReference>
<dbReference type="CDD" id="cd00268">
    <property type="entry name" value="DEADc"/>
    <property type="match status" value="1"/>
</dbReference>
<keyword evidence="4 6" id="KW-0067">ATP-binding</keyword>
<comment type="similarity">
    <text evidence="5 6">Belongs to the DEAD box helicase family.</text>
</comment>
<dbReference type="PANTHER" id="PTHR47959">
    <property type="entry name" value="ATP-DEPENDENT RNA HELICASE RHLE-RELATED"/>
    <property type="match status" value="1"/>
</dbReference>
<keyword evidence="1 6" id="KW-0547">Nucleotide-binding</keyword>
<dbReference type="Gene3D" id="3.40.50.300">
    <property type="entry name" value="P-loop containing nucleotide triphosphate hydrolases"/>
    <property type="match status" value="2"/>
</dbReference>
<dbReference type="GO" id="GO:0005524">
    <property type="term" value="F:ATP binding"/>
    <property type="evidence" value="ECO:0007669"/>
    <property type="project" value="UniProtKB-KW"/>
</dbReference>
<dbReference type="PROSITE" id="PS00039">
    <property type="entry name" value="DEAD_ATP_HELICASE"/>
    <property type="match status" value="1"/>
</dbReference>
<sequence>MISEFQTHAEKLGYQSWTAIQKAVYEPLLAGQNVVGIAPTGSGKTVAFTLPLLSRIKPEDDTALIVVEPSAELAMQTEKTIQEWGRLINLTTQGIVGGANMKRQIERLKDHPNIIVGTTGRLMDLINLGKLKLTNVQTIVIDEADNLLSEDTLPAIRELVDKAPEATQLGFFSATENDILKNVNRWFVQDMKTFDVSAIDDTQGNVKHGQLQVSSHKKAQMLLRFLHMKDFKALVFFDQLNTLQKVSGFLIHRHVREAAKLTSEQSQTSRQNALRDFRKGKVRLLLTTDVAARGIDVPKLPAVINFDLPRDAKTYTHRVGRTGRMHEDGLVINMGDDHDLRRLKQMVRDHFDLQNIYFDGNQLSDTKPEMSEKLSAEDESGTSQPETPPATKSPTHKKADKPRGHQLKPRPHHKKNKHSKRKGMHHKRTEK</sequence>
<feature type="compositionally biased region" description="Polar residues" evidence="7">
    <location>
        <begin position="381"/>
        <end position="393"/>
    </location>
</feature>
<dbReference type="AlphaFoldDB" id="A0A0R1YYY9"/>
<dbReference type="InterPro" id="IPR011545">
    <property type="entry name" value="DEAD/DEAH_box_helicase_dom"/>
</dbReference>
<dbReference type="PROSITE" id="PS51194">
    <property type="entry name" value="HELICASE_CTER"/>
    <property type="match status" value="1"/>
</dbReference>
<dbReference type="GO" id="GO:0003724">
    <property type="term" value="F:RNA helicase activity"/>
    <property type="evidence" value="ECO:0007669"/>
    <property type="project" value="TreeGrafter"/>
</dbReference>
<dbReference type="InterPro" id="IPR000629">
    <property type="entry name" value="RNA-helicase_DEAD-box_CS"/>
</dbReference>
<evidence type="ECO:0000259" key="8">
    <source>
        <dbReference type="PROSITE" id="PS51192"/>
    </source>
</evidence>
<keyword evidence="2 6" id="KW-0378">Hydrolase</keyword>
<protein>
    <submittedName>
        <fullName evidence="10">DEAD DEAH box helicase</fullName>
    </submittedName>
</protein>
<evidence type="ECO:0000256" key="2">
    <source>
        <dbReference type="ARBA" id="ARBA00022801"/>
    </source>
</evidence>
<dbReference type="InterPro" id="IPR001650">
    <property type="entry name" value="Helicase_C-like"/>
</dbReference>
<dbReference type="PATRIC" id="fig|1423786.4.peg.25"/>
<dbReference type="SUPFAM" id="SSF52540">
    <property type="entry name" value="P-loop containing nucleoside triphosphate hydrolases"/>
    <property type="match status" value="1"/>
</dbReference>
<dbReference type="InterPro" id="IPR044742">
    <property type="entry name" value="DEAD/DEAH_RhlB"/>
</dbReference>
<dbReference type="GO" id="GO:0005829">
    <property type="term" value="C:cytosol"/>
    <property type="evidence" value="ECO:0007669"/>
    <property type="project" value="TreeGrafter"/>
</dbReference>
<feature type="compositionally biased region" description="Basic residues" evidence="7">
    <location>
        <begin position="394"/>
        <end position="431"/>
    </location>
</feature>
<evidence type="ECO:0000313" key="11">
    <source>
        <dbReference type="Proteomes" id="UP000051010"/>
    </source>
</evidence>
<feature type="region of interest" description="Disordered" evidence="7">
    <location>
        <begin position="361"/>
        <end position="431"/>
    </location>
</feature>
<comment type="caution">
    <text evidence="10">The sequence shown here is derived from an EMBL/GenBank/DDBJ whole genome shotgun (WGS) entry which is preliminary data.</text>
</comment>
<evidence type="ECO:0000256" key="4">
    <source>
        <dbReference type="ARBA" id="ARBA00022840"/>
    </source>
</evidence>
<dbReference type="InterPro" id="IPR050079">
    <property type="entry name" value="DEAD_box_RNA_helicase"/>
</dbReference>
<feature type="domain" description="Helicase C-terminal" evidence="9">
    <location>
        <begin position="218"/>
        <end position="375"/>
    </location>
</feature>
<dbReference type="Pfam" id="PF00270">
    <property type="entry name" value="DEAD"/>
    <property type="match status" value="1"/>
</dbReference>
<dbReference type="Pfam" id="PF00271">
    <property type="entry name" value="Helicase_C"/>
    <property type="match status" value="1"/>
</dbReference>
<dbReference type="EMBL" id="AZFZ01000001">
    <property type="protein sequence ID" value="KRM45844.1"/>
    <property type="molecule type" value="Genomic_DNA"/>
</dbReference>
<proteinExistence type="inferred from homology"/>